<keyword evidence="1" id="KW-0812">Transmembrane</keyword>
<sequence length="125" mass="14194">YFEPYNTGVQLYTHHHVMLQSAVLGLFCLTATLISFLCYCFVFFRISRRKGRVKSQELKTTALAFALFCSLLLYFAFTAVAAVATTLKMSNLVVFIHAYIFFPTFILAITNPWCLLLSGTLKKSK</sequence>
<keyword evidence="1" id="KW-0472">Membrane</keyword>
<reference evidence="3" key="1">
    <citation type="submission" date="2022-10" db="EMBL/GenBank/DDBJ databases">
        <title>Genome assembly of Pristionchus species.</title>
        <authorList>
            <person name="Yoshida K."/>
            <person name="Sommer R.J."/>
        </authorList>
    </citation>
    <scope>NUCLEOTIDE SEQUENCE [LARGE SCALE GENOMIC DNA]</scope>
    <source>
        <strain evidence="3">RS5460</strain>
    </source>
</reference>
<evidence type="ECO:0008006" key="4">
    <source>
        <dbReference type="Google" id="ProtNLM"/>
    </source>
</evidence>
<proteinExistence type="predicted"/>
<evidence type="ECO:0000313" key="2">
    <source>
        <dbReference type="EMBL" id="GMR56105.1"/>
    </source>
</evidence>
<dbReference type="InterPro" id="IPR051119">
    <property type="entry name" value="Nematode_SR-like"/>
</dbReference>
<gene>
    <name evidence="2" type="ORF">PMAYCL1PPCAC_26300</name>
</gene>
<evidence type="ECO:0000313" key="3">
    <source>
        <dbReference type="Proteomes" id="UP001328107"/>
    </source>
</evidence>
<dbReference type="PANTHER" id="PTHR31627:SF42">
    <property type="entry name" value="G_PROTEIN_RECEP_F1_2 DOMAIN-CONTAINING PROTEIN-RELATED"/>
    <property type="match status" value="1"/>
</dbReference>
<dbReference type="EMBL" id="BTRK01000005">
    <property type="protein sequence ID" value="GMR56105.1"/>
    <property type="molecule type" value="Genomic_DNA"/>
</dbReference>
<accession>A0AAN5D4V9</accession>
<dbReference type="InterPro" id="IPR019426">
    <property type="entry name" value="7TM_GPCR_serpentine_rcpt_Srv"/>
</dbReference>
<feature type="transmembrane region" description="Helical" evidence="1">
    <location>
        <begin position="63"/>
        <end position="84"/>
    </location>
</feature>
<dbReference type="PANTHER" id="PTHR31627">
    <property type="entry name" value="SERPENTINE RECEPTOR CLASS GAMMA-RELATED"/>
    <property type="match status" value="1"/>
</dbReference>
<feature type="transmembrane region" description="Helical" evidence="1">
    <location>
        <begin position="20"/>
        <end position="42"/>
    </location>
</feature>
<comment type="caution">
    <text evidence="2">The sequence shown here is derived from an EMBL/GenBank/DDBJ whole genome shotgun (WGS) entry which is preliminary data.</text>
</comment>
<protein>
    <recommendedName>
        <fullName evidence="4">G protein-coupled receptor</fullName>
    </recommendedName>
</protein>
<name>A0AAN5D4V9_9BILA</name>
<dbReference type="Proteomes" id="UP001328107">
    <property type="component" value="Unassembled WGS sequence"/>
</dbReference>
<keyword evidence="1" id="KW-1133">Transmembrane helix</keyword>
<evidence type="ECO:0000256" key="1">
    <source>
        <dbReference type="SAM" id="Phobius"/>
    </source>
</evidence>
<feature type="non-terminal residue" evidence="2">
    <location>
        <position position="125"/>
    </location>
</feature>
<dbReference type="AlphaFoldDB" id="A0AAN5D4V9"/>
<dbReference type="Pfam" id="PF10323">
    <property type="entry name" value="7TM_GPCR_Srv"/>
    <property type="match status" value="1"/>
</dbReference>
<feature type="transmembrane region" description="Helical" evidence="1">
    <location>
        <begin position="96"/>
        <end position="117"/>
    </location>
</feature>
<keyword evidence="3" id="KW-1185">Reference proteome</keyword>
<feature type="non-terminal residue" evidence="2">
    <location>
        <position position="1"/>
    </location>
</feature>
<organism evidence="2 3">
    <name type="scientific">Pristionchus mayeri</name>
    <dbReference type="NCBI Taxonomy" id="1317129"/>
    <lineage>
        <taxon>Eukaryota</taxon>
        <taxon>Metazoa</taxon>
        <taxon>Ecdysozoa</taxon>
        <taxon>Nematoda</taxon>
        <taxon>Chromadorea</taxon>
        <taxon>Rhabditida</taxon>
        <taxon>Rhabditina</taxon>
        <taxon>Diplogasteromorpha</taxon>
        <taxon>Diplogasteroidea</taxon>
        <taxon>Neodiplogasteridae</taxon>
        <taxon>Pristionchus</taxon>
    </lineage>
</organism>